<protein>
    <submittedName>
        <fullName evidence="2">Uncharacterized protein</fullName>
    </submittedName>
</protein>
<sequence>MAKSKKTTPITLNKLDAVFGRGRKRDHVRNGSVYRGLIEKYWKTYAEMDPSKFAMRRAFVQTKILDVVIRKGGRFIMRAATDMSELHPSNVSDLRLIFKKVQRALFNEKKRQEAKQNRSFKSKHNTFEPDAEEVASSSLDMILGTSSEEEDDIDMSAPITPSSSSADEDNCIYADDEEDEDSDDEEEQQDSVDDDDDFIVRPVTRSAVVSPLAKKKPSRRVSVYSDDEDFKMVGAMNYKMAVAEQFADAEMFSDSEDVKAIMVANESSNRRSSEKLDCLAEIAASLLEKGNDDDAKKPASRKADVSFAVVETSKPLKKRKHRAAAAKKPMAEPSQEFNRFWMERITLKPRVGGFEQHCEEHFFKAF</sequence>
<feature type="compositionally biased region" description="Acidic residues" evidence="1">
    <location>
        <begin position="166"/>
        <end position="197"/>
    </location>
</feature>
<keyword evidence="3" id="KW-1185">Reference proteome</keyword>
<dbReference type="Proteomes" id="UP001153069">
    <property type="component" value="Unassembled WGS sequence"/>
</dbReference>
<dbReference type="EMBL" id="CAICTM010000318">
    <property type="protein sequence ID" value="CAB9507767.1"/>
    <property type="molecule type" value="Genomic_DNA"/>
</dbReference>
<evidence type="ECO:0000313" key="2">
    <source>
        <dbReference type="EMBL" id="CAB9507767.1"/>
    </source>
</evidence>
<organism evidence="2 3">
    <name type="scientific">Seminavis robusta</name>
    <dbReference type="NCBI Taxonomy" id="568900"/>
    <lineage>
        <taxon>Eukaryota</taxon>
        <taxon>Sar</taxon>
        <taxon>Stramenopiles</taxon>
        <taxon>Ochrophyta</taxon>
        <taxon>Bacillariophyta</taxon>
        <taxon>Bacillariophyceae</taxon>
        <taxon>Bacillariophycidae</taxon>
        <taxon>Naviculales</taxon>
        <taxon>Naviculaceae</taxon>
        <taxon>Seminavis</taxon>
    </lineage>
</organism>
<evidence type="ECO:0000313" key="3">
    <source>
        <dbReference type="Proteomes" id="UP001153069"/>
    </source>
</evidence>
<proteinExistence type="predicted"/>
<reference evidence="2" key="1">
    <citation type="submission" date="2020-06" db="EMBL/GenBank/DDBJ databases">
        <authorList>
            <consortium name="Plant Systems Biology data submission"/>
        </authorList>
    </citation>
    <scope>NUCLEOTIDE SEQUENCE</scope>
    <source>
        <strain evidence="2">D6</strain>
    </source>
</reference>
<dbReference type="AlphaFoldDB" id="A0A9N8DRJ8"/>
<dbReference type="OrthoDB" id="56833at2759"/>
<name>A0A9N8DRJ8_9STRA</name>
<evidence type="ECO:0000256" key="1">
    <source>
        <dbReference type="SAM" id="MobiDB-lite"/>
    </source>
</evidence>
<gene>
    <name evidence="2" type="ORF">SEMRO_319_G116370.1</name>
</gene>
<accession>A0A9N8DRJ8</accession>
<comment type="caution">
    <text evidence="2">The sequence shown here is derived from an EMBL/GenBank/DDBJ whole genome shotgun (WGS) entry which is preliminary data.</text>
</comment>
<feature type="region of interest" description="Disordered" evidence="1">
    <location>
        <begin position="109"/>
        <end position="200"/>
    </location>
</feature>